<dbReference type="EMBL" id="VNFH01000003">
    <property type="protein sequence ID" value="TVU71871.1"/>
    <property type="molecule type" value="Genomic_DNA"/>
</dbReference>
<comment type="caution">
    <text evidence="7">The sequence shown here is derived from an EMBL/GenBank/DDBJ whole genome shotgun (WGS) entry which is preliminary data.</text>
</comment>
<dbReference type="InterPro" id="IPR011335">
    <property type="entry name" value="Restrct_endonuc-II-like"/>
</dbReference>
<dbReference type="NCBIfam" id="TIGR00632">
    <property type="entry name" value="vsr"/>
    <property type="match status" value="1"/>
</dbReference>
<keyword evidence="1 6" id="KW-0540">Nuclease</keyword>
<evidence type="ECO:0000256" key="6">
    <source>
        <dbReference type="PIRNR" id="PIRNR018267"/>
    </source>
</evidence>
<evidence type="ECO:0000256" key="2">
    <source>
        <dbReference type="ARBA" id="ARBA00022759"/>
    </source>
</evidence>
<keyword evidence="3 6" id="KW-0227">DNA damage</keyword>
<dbReference type="Pfam" id="PF03852">
    <property type="entry name" value="Vsr"/>
    <property type="match status" value="1"/>
</dbReference>
<dbReference type="Gene3D" id="3.40.960.10">
    <property type="entry name" value="VSR Endonuclease"/>
    <property type="match status" value="1"/>
</dbReference>
<accession>A0A558HS07</accession>
<keyword evidence="2 6" id="KW-0255">Endonuclease</keyword>
<sequence>MTDVVDPQVRSRMMGSIKSKNTKPEIQLRQYLHAQGFRYRLHRRGLPGSPDLVLKRHSLVIFVHGCFWHRHEKCFYAASPKTRPEFWQQKFEANMARDARVQDELRQLGWRVLVVWECGLKHLDLEDHQIPELIRSLRVDMQWPEIPPRTR</sequence>
<dbReference type="STRING" id="553385.GCA_000591415_02975"/>
<comment type="similarity">
    <text evidence="6">Belongs to the vsr family.</text>
</comment>
<dbReference type="EC" id="3.1.-.-" evidence="6"/>
<evidence type="ECO:0000313" key="8">
    <source>
        <dbReference type="Proteomes" id="UP000319941"/>
    </source>
</evidence>
<dbReference type="CDD" id="cd00221">
    <property type="entry name" value="Vsr"/>
    <property type="match status" value="1"/>
</dbReference>
<reference evidence="7 8" key="1">
    <citation type="submission" date="2019-07" db="EMBL/GenBank/DDBJ databases">
        <title>Diversity of Bacteria from Kongsfjorden, Arctic.</title>
        <authorList>
            <person name="Yu Y."/>
        </authorList>
    </citation>
    <scope>NUCLEOTIDE SEQUENCE [LARGE SCALE GENOMIC DNA]</scope>
    <source>
        <strain evidence="7 8">SM1923</strain>
    </source>
</reference>
<keyword evidence="4 6" id="KW-0378">Hydrolase</keyword>
<evidence type="ECO:0000256" key="5">
    <source>
        <dbReference type="ARBA" id="ARBA00023204"/>
    </source>
</evidence>
<dbReference type="SUPFAM" id="SSF52980">
    <property type="entry name" value="Restriction endonuclease-like"/>
    <property type="match status" value="1"/>
</dbReference>
<dbReference type="GO" id="GO:0016787">
    <property type="term" value="F:hydrolase activity"/>
    <property type="evidence" value="ECO:0007669"/>
    <property type="project" value="UniProtKB-KW"/>
</dbReference>
<evidence type="ECO:0000256" key="4">
    <source>
        <dbReference type="ARBA" id="ARBA00022801"/>
    </source>
</evidence>
<comment type="function">
    <text evidence="6">May nick specific sequences that contain T:G mispairs resulting from m5C-deamination.</text>
</comment>
<organism evidence="7 8">
    <name type="scientific">Cobetia crustatorum</name>
    <dbReference type="NCBI Taxonomy" id="553385"/>
    <lineage>
        <taxon>Bacteria</taxon>
        <taxon>Pseudomonadati</taxon>
        <taxon>Pseudomonadota</taxon>
        <taxon>Gammaproteobacteria</taxon>
        <taxon>Oceanospirillales</taxon>
        <taxon>Halomonadaceae</taxon>
        <taxon>Cobetia</taxon>
    </lineage>
</organism>
<keyword evidence="8" id="KW-1185">Reference proteome</keyword>
<protein>
    <recommendedName>
        <fullName evidence="6">Very short patch repair endonuclease</fullName>
        <ecNumber evidence="6">3.1.-.-</ecNumber>
    </recommendedName>
</protein>
<evidence type="ECO:0000256" key="1">
    <source>
        <dbReference type="ARBA" id="ARBA00022722"/>
    </source>
</evidence>
<gene>
    <name evidence="7" type="primary">vsr</name>
    <name evidence="7" type="ORF">FQP86_04905</name>
</gene>
<dbReference type="OrthoDB" id="9801520at2"/>
<dbReference type="GO" id="GO:0004519">
    <property type="term" value="F:endonuclease activity"/>
    <property type="evidence" value="ECO:0007669"/>
    <property type="project" value="UniProtKB-KW"/>
</dbReference>
<evidence type="ECO:0000313" key="7">
    <source>
        <dbReference type="EMBL" id="TVU71871.1"/>
    </source>
</evidence>
<dbReference type="RefSeq" id="WP_024952823.1">
    <property type="nucleotide sequence ID" value="NZ_CAWOWR010000087.1"/>
</dbReference>
<name>A0A558HS07_9GAMM</name>
<dbReference type="Proteomes" id="UP000319941">
    <property type="component" value="Unassembled WGS sequence"/>
</dbReference>
<dbReference type="PIRSF" id="PIRSF018267">
    <property type="entry name" value="VSR_endonuc"/>
    <property type="match status" value="1"/>
</dbReference>
<dbReference type="AlphaFoldDB" id="A0A558HS07"/>
<evidence type="ECO:0000256" key="3">
    <source>
        <dbReference type="ARBA" id="ARBA00022763"/>
    </source>
</evidence>
<keyword evidence="5 6" id="KW-0234">DNA repair</keyword>
<dbReference type="InterPro" id="IPR004603">
    <property type="entry name" value="DNA_mismatch_endonuc_vsr"/>
</dbReference>
<proteinExistence type="inferred from homology"/>
<dbReference type="GO" id="GO:0006298">
    <property type="term" value="P:mismatch repair"/>
    <property type="evidence" value="ECO:0007669"/>
    <property type="project" value="UniProtKB-UniRule"/>
</dbReference>